<evidence type="ECO:0000313" key="1">
    <source>
        <dbReference type="EMBL" id="UXC18984.1"/>
    </source>
</evidence>
<reference evidence="1" key="1">
    <citation type="submission" date="2022-09" db="EMBL/GenBank/DDBJ databases">
        <title>Bacterial diversity in gut of crayfish and pufferfish.</title>
        <authorList>
            <person name="Huang Y."/>
        </authorList>
    </citation>
    <scope>NUCLEOTIDE SEQUENCE</scope>
    <source>
        <strain evidence="1">PR12</strain>
    </source>
</reference>
<evidence type="ECO:0000313" key="2">
    <source>
        <dbReference type="Proteomes" id="UP001058290"/>
    </source>
</evidence>
<proteinExistence type="predicted"/>
<dbReference type="Proteomes" id="UP001058290">
    <property type="component" value="Chromosome"/>
</dbReference>
<dbReference type="EMBL" id="CP104377">
    <property type="protein sequence ID" value="UXC18984.1"/>
    <property type="molecule type" value="Genomic_DNA"/>
</dbReference>
<gene>
    <name evidence="1" type="ORF">N4T19_02330</name>
</gene>
<name>A0ABY6A0C0_9BURK</name>
<keyword evidence="2" id="KW-1185">Reference proteome</keyword>
<accession>A0ABY6A0C0</accession>
<dbReference type="RefSeq" id="WP_133248190.1">
    <property type="nucleotide sequence ID" value="NZ_CP104377.1"/>
</dbReference>
<organism evidence="1 2">
    <name type="scientific">Comamonas squillarum</name>
    <dbReference type="NCBI Taxonomy" id="2977320"/>
    <lineage>
        <taxon>Bacteria</taxon>
        <taxon>Pseudomonadati</taxon>
        <taxon>Pseudomonadota</taxon>
        <taxon>Betaproteobacteria</taxon>
        <taxon>Burkholderiales</taxon>
        <taxon>Comamonadaceae</taxon>
        <taxon>Comamonas</taxon>
    </lineage>
</organism>
<sequence length="66" mass="7596">MKLNLKAKPSKMTDIQKSRLETERISYSEDAPPARQTWKERAAYDGDELSYRGQVKKTLITLKSHG</sequence>
<protein>
    <submittedName>
        <fullName evidence="1">Uncharacterized protein</fullName>
    </submittedName>
</protein>